<dbReference type="Proteomes" id="UP001162162">
    <property type="component" value="Unassembled WGS sequence"/>
</dbReference>
<proteinExistence type="predicted"/>
<protein>
    <submittedName>
        <fullName evidence="1">Uncharacterized protein</fullName>
    </submittedName>
</protein>
<keyword evidence="2" id="KW-1185">Reference proteome</keyword>
<sequence length="156" mass="17674">MILTFQIPHSGFSKTEHPRIMRAQSGYFDIHGSVLMKRGDTVNITDRVERARQYMFSICMRLYRFLVKIGDADDGNSAINEIEVTGDEVKIGDADDGNSLDGEDEKETINEIEVTGDEAKQAFFLASIFRYRFLEIDCVKPTSAGCEKGQMLHFSY</sequence>
<organism evidence="1 2">
    <name type="scientific">Aromia moschata</name>
    <dbReference type="NCBI Taxonomy" id="1265417"/>
    <lineage>
        <taxon>Eukaryota</taxon>
        <taxon>Metazoa</taxon>
        <taxon>Ecdysozoa</taxon>
        <taxon>Arthropoda</taxon>
        <taxon>Hexapoda</taxon>
        <taxon>Insecta</taxon>
        <taxon>Pterygota</taxon>
        <taxon>Neoptera</taxon>
        <taxon>Endopterygota</taxon>
        <taxon>Coleoptera</taxon>
        <taxon>Polyphaga</taxon>
        <taxon>Cucujiformia</taxon>
        <taxon>Chrysomeloidea</taxon>
        <taxon>Cerambycidae</taxon>
        <taxon>Cerambycinae</taxon>
        <taxon>Callichromatini</taxon>
        <taxon>Aromia</taxon>
    </lineage>
</organism>
<evidence type="ECO:0000313" key="1">
    <source>
        <dbReference type="EMBL" id="KAJ8961816.1"/>
    </source>
</evidence>
<accession>A0AAV8ZBU2</accession>
<evidence type="ECO:0000313" key="2">
    <source>
        <dbReference type="Proteomes" id="UP001162162"/>
    </source>
</evidence>
<comment type="caution">
    <text evidence="1">The sequence shown here is derived from an EMBL/GenBank/DDBJ whole genome shotgun (WGS) entry which is preliminary data.</text>
</comment>
<reference evidence="1" key="1">
    <citation type="journal article" date="2023" name="Insect Mol. Biol.">
        <title>Genome sequencing provides insights into the evolution of gene families encoding plant cell wall-degrading enzymes in longhorned beetles.</title>
        <authorList>
            <person name="Shin N.R."/>
            <person name="Okamura Y."/>
            <person name="Kirsch R."/>
            <person name="Pauchet Y."/>
        </authorList>
    </citation>
    <scope>NUCLEOTIDE SEQUENCE</scope>
    <source>
        <strain evidence="1">AMC_N1</strain>
    </source>
</reference>
<gene>
    <name evidence="1" type="ORF">NQ318_021431</name>
</gene>
<name>A0AAV8ZBU2_9CUCU</name>
<dbReference type="AlphaFoldDB" id="A0AAV8ZBU2"/>
<dbReference type="EMBL" id="JAPWTK010000004">
    <property type="protein sequence ID" value="KAJ8961816.1"/>
    <property type="molecule type" value="Genomic_DNA"/>
</dbReference>